<evidence type="ECO:0000256" key="13">
    <source>
        <dbReference type="ARBA" id="ARBA00023316"/>
    </source>
</evidence>
<evidence type="ECO:0000256" key="9">
    <source>
        <dbReference type="ARBA" id="ARBA00022984"/>
    </source>
</evidence>
<evidence type="ECO:0000256" key="17">
    <source>
        <dbReference type="ARBA" id="ARBA00041185"/>
    </source>
</evidence>
<keyword evidence="8" id="KW-0133">Cell shape</keyword>
<accession>A0AAE3E0G4</accession>
<comment type="function">
    <text evidence="21">Peptidoglycan polymerase that is essential for cell division.</text>
</comment>
<dbReference type="Pfam" id="PF01098">
    <property type="entry name" value="FTSW_RODA_SPOVE"/>
    <property type="match status" value="1"/>
</dbReference>
<evidence type="ECO:0000256" key="19">
    <source>
        <dbReference type="ARBA" id="ARBA00044770"/>
    </source>
</evidence>
<dbReference type="Proteomes" id="UP001198242">
    <property type="component" value="Unassembled WGS sequence"/>
</dbReference>
<keyword evidence="7 22" id="KW-0812">Transmembrane</keyword>
<dbReference type="NCBIfam" id="TIGR02614">
    <property type="entry name" value="ftsW"/>
    <property type="match status" value="1"/>
</dbReference>
<keyword evidence="5" id="KW-0328">Glycosyltransferase</keyword>
<keyword evidence="9" id="KW-0573">Peptidoglycan synthesis</keyword>
<evidence type="ECO:0000256" key="16">
    <source>
        <dbReference type="ARBA" id="ARBA00038053"/>
    </source>
</evidence>
<dbReference type="AlphaFoldDB" id="A0AAE3E0G4"/>
<dbReference type="PANTHER" id="PTHR30474">
    <property type="entry name" value="CELL CYCLE PROTEIN"/>
    <property type="match status" value="1"/>
</dbReference>
<evidence type="ECO:0000256" key="20">
    <source>
        <dbReference type="ARBA" id="ARBA00049902"/>
    </source>
</evidence>
<dbReference type="GO" id="GO:0005886">
    <property type="term" value="C:plasma membrane"/>
    <property type="evidence" value="ECO:0007669"/>
    <property type="project" value="UniProtKB-SubCell"/>
</dbReference>
<dbReference type="GO" id="GO:0071555">
    <property type="term" value="P:cell wall organization"/>
    <property type="evidence" value="ECO:0007669"/>
    <property type="project" value="UniProtKB-KW"/>
</dbReference>
<evidence type="ECO:0000256" key="15">
    <source>
        <dbReference type="ARBA" id="ARBA00033270"/>
    </source>
</evidence>
<evidence type="ECO:0000256" key="11">
    <source>
        <dbReference type="ARBA" id="ARBA00023136"/>
    </source>
</evidence>
<feature type="transmembrane region" description="Helical" evidence="22">
    <location>
        <begin position="290"/>
        <end position="316"/>
    </location>
</feature>
<evidence type="ECO:0000313" key="23">
    <source>
        <dbReference type="EMBL" id="MCC2211338.1"/>
    </source>
</evidence>
<dbReference type="InterPro" id="IPR001182">
    <property type="entry name" value="FtsW/RodA"/>
</dbReference>
<keyword evidence="12" id="KW-0131">Cell cycle</keyword>
<protein>
    <recommendedName>
        <fullName evidence="17">Probable peptidoglycan glycosyltransferase FtsW</fullName>
        <ecNumber evidence="19">2.4.99.28</ecNumber>
    </recommendedName>
    <alternativeName>
        <fullName evidence="18">Cell division protein FtsW</fullName>
    </alternativeName>
    <alternativeName>
        <fullName evidence="15">Cell wall polymerase</fullName>
    </alternativeName>
    <alternativeName>
        <fullName evidence="14">Peptidoglycan polymerase</fullName>
    </alternativeName>
</protein>
<dbReference type="EC" id="2.4.99.28" evidence="19"/>
<organism evidence="23 24">
    <name type="scientific">Hominilimicola fabiformis</name>
    <dbReference type="NCBI Taxonomy" id="2885356"/>
    <lineage>
        <taxon>Bacteria</taxon>
        <taxon>Bacillati</taxon>
        <taxon>Bacillota</taxon>
        <taxon>Clostridia</taxon>
        <taxon>Eubacteriales</taxon>
        <taxon>Oscillospiraceae</taxon>
        <taxon>Hominilimicola</taxon>
    </lineage>
</organism>
<evidence type="ECO:0000256" key="2">
    <source>
        <dbReference type="ARBA" id="ARBA00004752"/>
    </source>
</evidence>
<evidence type="ECO:0000256" key="18">
    <source>
        <dbReference type="ARBA" id="ARBA00041418"/>
    </source>
</evidence>
<evidence type="ECO:0000256" key="1">
    <source>
        <dbReference type="ARBA" id="ARBA00004651"/>
    </source>
</evidence>
<feature type="transmembrane region" description="Helical" evidence="22">
    <location>
        <begin position="214"/>
        <end position="237"/>
    </location>
</feature>
<comment type="caution">
    <text evidence="23">The sequence shown here is derived from an EMBL/GenBank/DDBJ whole genome shotgun (WGS) entry which is preliminary data.</text>
</comment>
<keyword evidence="13" id="KW-0961">Cell wall biogenesis/degradation</keyword>
<name>A0AAE3E0G4_9FIRM</name>
<keyword evidence="4" id="KW-0132">Cell division</keyword>
<comment type="pathway">
    <text evidence="2">Cell wall biogenesis; peptidoglycan biosynthesis.</text>
</comment>
<gene>
    <name evidence="23" type="primary">ftsW</name>
    <name evidence="23" type="ORF">LKE05_11125</name>
</gene>
<evidence type="ECO:0000256" key="8">
    <source>
        <dbReference type="ARBA" id="ARBA00022960"/>
    </source>
</evidence>
<keyword evidence="3" id="KW-1003">Cell membrane</keyword>
<evidence type="ECO:0000256" key="21">
    <source>
        <dbReference type="ARBA" id="ARBA00049966"/>
    </source>
</evidence>
<evidence type="ECO:0000256" key="7">
    <source>
        <dbReference type="ARBA" id="ARBA00022692"/>
    </source>
</evidence>
<keyword evidence="6" id="KW-0808">Transferase</keyword>
<dbReference type="GO" id="GO:0008955">
    <property type="term" value="F:peptidoglycan glycosyltransferase activity"/>
    <property type="evidence" value="ECO:0007669"/>
    <property type="project" value="UniProtKB-EC"/>
</dbReference>
<feature type="transmembrane region" description="Helical" evidence="22">
    <location>
        <begin position="36"/>
        <end position="58"/>
    </location>
</feature>
<dbReference type="InterPro" id="IPR013437">
    <property type="entry name" value="FtsW"/>
</dbReference>
<dbReference type="EMBL" id="JAJEQM010000016">
    <property type="protein sequence ID" value="MCC2211338.1"/>
    <property type="molecule type" value="Genomic_DNA"/>
</dbReference>
<evidence type="ECO:0000256" key="6">
    <source>
        <dbReference type="ARBA" id="ARBA00022679"/>
    </source>
</evidence>
<comment type="catalytic activity">
    <reaction evidence="20">
        <text>[GlcNAc-(1-&gt;4)-Mur2Ac(oyl-L-Ala-gamma-D-Glu-L-Lys-D-Ala-D-Ala)](n)-di-trans,octa-cis-undecaprenyl diphosphate + beta-D-GlcNAc-(1-&gt;4)-Mur2Ac(oyl-L-Ala-gamma-D-Glu-L-Lys-D-Ala-D-Ala)-di-trans,octa-cis-undecaprenyl diphosphate = [GlcNAc-(1-&gt;4)-Mur2Ac(oyl-L-Ala-gamma-D-Glu-L-Lys-D-Ala-D-Ala)](n+1)-di-trans,octa-cis-undecaprenyl diphosphate + di-trans,octa-cis-undecaprenyl diphosphate + H(+)</text>
        <dbReference type="Rhea" id="RHEA:23708"/>
        <dbReference type="Rhea" id="RHEA-COMP:9602"/>
        <dbReference type="Rhea" id="RHEA-COMP:9603"/>
        <dbReference type="ChEBI" id="CHEBI:15378"/>
        <dbReference type="ChEBI" id="CHEBI:58405"/>
        <dbReference type="ChEBI" id="CHEBI:60033"/>
        <dbReference type="ChEBI" id="CHEBI:78435"/>
        <dbReference type="EC" id="2.4.99.28"/>
    </reaction>
</comment>
<evidence type="ECO:0000256" key="14">
    <source>
        <dbReference type="ARBA" id="ARBA00032370"/>
    </source>
</evidence>
<evidence type="ECO:0000313" key="24">
    <source>
        <dbReference type="Proteomes" id="UP001198242"/>
    </source>
</evidence>
<evidence type="ECO:0000256" key="10">
    <source>
        <dbReference type="ARBA" id="ARBA00022989"/>
    </source>
</evidence>
<feature type="transmembrane region" description="Helical" evidence="22">
    <location>
        <begin position="192"/>
        <end position="208"/>
    </location>
</feature>
<dbReference type="GO" id="GO:0008360">
    <property type="term" value="P:regulation of cell shape"/>
    <property type="evidence" value="ECO:0007669"/>
    <property type="project" value="UniProtKB-KW"/>
</dbReference>
<proteinExistence type="inferred from homology"/>
<evidence type="ECO:0000256" key="4">
    <source>
        <dbReference type="ARBA" id="ARBA00022618"/>
    </source>
</evidence>
<sequence>MAGTAYPKRAIKQNRRTTRAKIGKPVKLARMGEIDYTFLFIVILLLSFGLVMLLSASAPAGNTLHNNSYYFFNKQFLCAILGLIGMWVISRIDYNKYKNTVPKFMIVCTILLVCVLIPGLGVKLNGSRRWLNTPFLQLQPSEFMKPVIAMYFARLVDSGKYNLKHLKGNLPYIGVMLIVVGLMLMETHLSGAIVIAGIGVSVMIAGGTPIKPVLIGALILLPIGLIGVRALSGVRWARVTSFMNPFADIRDESYQVVQGLYAIGSGGIFGLGLGQSVQKYSYLPEPYNDFIFAIVCEELGLIGAAVVILLFAALIIRAIRIAMNAPDTYGSLVAVGIAAQLAIQTILNIAVATSSVPNTGVALPFFSYGGTAIITLLCEMGVLLNISRHSVKD</sequence>
<evidence type="ECO:0000256" key="5">
    <source>
        <dbReference type="ARBA" id="ARBA00022676"/>
    </source>
</evidence>
<keyword evidence="10 22" id="KW-1133">Transmembrane helix</keyword>
<dbReference type="GO" id="GO:0009252">
    <property type="term" value="P:peptidoglycan biosynthetic process"/>
    <property type="evidence" value="ECO:0007669"/>
    <property type="project" value="UniProtKB-KW"/>
</dbReference>
<comment type="similarity">
    <text evidence="16">Belongs to the SEDS family. FtsW subfamily.</text>
</comment>
<feature type="transmembrane region" description="Helical" evidence="22">
    <location>
        <begin position="101"/>
        <end position="121"/>
    </location>
</feature>
<keyword evidence="11 22" id="KW-0472">Membrane</keyword>
<keyword evidence="24" id="KW-1185">Reference proteome</keyword>
<evidence type="ECO:0000256" key="22">
    <source>
        <dbReference type="SAM" id="Phobius"/>
    </source>
</evidence>
<feature type="transmembrane region" description="Helical" evidence="22">
    <location>
        <begin position="365"/>
        <end position="386"/>
    </location>
</feature>
<dbReference type="PANTHER" id="PTHR30474:SF2">
    <property type="entry name" value="PEPTIDOGLYCAN GLYCOSYLTRANSFERASE FTSW-RELATED"/>
    <property type="match status" value="1"/>
</dbReference>
<feature type="transmembrane region" description="Helical" evidence="22">
    <location>
        <begin position="70"/>
        <end position="89"/>
    </location>
</feature>
<evidence type="ECO:0000256" key="3">
    <source>
        <dbReference type="ARBA" id="ARBA00022475"/>
    </source>
</evidence>
<evidence type="ECO:0000256" key="12">
    <source>
        <dbReference type="ARBA" id="ARBA00023306"/>
    </source>
</evidence>
<dbReference type="RefSeq" id="WP_118446067.1">
    <property type="nucleotide sequence ID" value="NZ_JAJEQM010000016.1"/>
</dbReference>
<dbReference type="GO" id="GO:0015648">
    <property type="term" value="F:lipid-linked peptidoglycan transporter activity"/>
    <property type="evidence" value="ECO:0007669"/>
    <property type="project" value="TreeGrafter"/>
</dbReference>
<feature type="transmembrane region" description="Helical" evidence="22">
    <location>
        <begin position="258"/>
        <end position="278"/>
    </location>
</feature>
<dbReference type="GO" id="GO:0032153">
    <property type="term" value="C:cell division site"/>
    <property type="evidence" value="ECO:0007669"/>
    <property type="project" value="TreeGrafter"/>
</dbReference>
<feature type="transmembrane region" description="Helical" evidence="22">
    <location>
        <begin position="328"/>
        <end position="353"/>
    </location>
</feature>
<dbReference type="GO" id="GO:0051301">
    <property type="term" value="P:cell division"/>
    <property type="evidence" value="ECO:0007669"/>
    <property type="project" value="UniProtKB-KW"/>
</dbReference>
<feature type="transmembrane region" description="Helical" evidence="22">
    <location>
        <begin position="169"/>
        <end position="185"/>
    </location>
</feature>
<comment type="subcellular location">
    <subcellularLocation>
        <location evidence="1">Cell membrane</location>
        <topology evidence="1">Multi-pass membrane protein</topology>
    </subcellularLocation>
</comment>
<reference evidence="23 24" key="1">
    <citation type="submission" date="2021-10" db="EMBL/GenBank/DDBJ databases">
        <title>Anaerobic single-cell dispensing facilitates the cultivation of human gut bacteria.</title>
        <authorList>
            <person name="Afrizal A."/>
        </authorList>
    </citation>
    <scope>NUCLEOTIDE SEQUENCE [LARGE SCALE GENOMIC DNA]</scope>
    <source>
        <strain evidence="23 24">CLA-AA-H232</strain>
    </source>
</reference>